<reference evidence="3 4" key="1">
    <citation type="journal article" date="2021" name="BMC Biol.">
        <title>Horizontally acquired antibacterial genes associated with adaptive radiation of ladybird beetles.</title>
        <authorList>
            <person name="Li H.S."/>
            <person name="Tang X.F."/>
            <person name="Huang Y.H."/>
            <person name="Xu Z.Y."/>
            <person name="Chen M.L."/>
            <person name="Du X.Y."/>
            <person name="Qiu B.Y."/>
            <person name="Chen P.T."/>
            <person name="Zhang W."/>
            <person name="Slipinski A."/>
            <person name="Escalona H.E."/>
            <person name="Waterhouse R.M."/>
            <person name="Zwick A."/>
            <person name="Pang H."/>
        </authorList>
    </citation>
    <scope>NUCLEOTIDE SEQUENCE [LARGE SCALE GENOMIC DNA]</scope>
    <source>
        <strain evidence="3">SYSU2018</strain>
    </source>
</reference>
<organism evidence="3 4">
    <name type="scientific">Cryptolaemus montrouzieri</name>
    <dbReference type="NCBI Taxonomy" id="559131"/>
    <lineage>
        <taxon>Eukaryota</taxon>
        <taxon>Metazoa</taxon>
        <taxon>Ecdysozoa</taxon>
        <taxon>Arthropoda</taxon>
        <taxon>Hexapoda</taxon>
        <taxon>Insecta</taxon>
        <taxon>Pterygota</taxon>
        <taxon>Neoptera</taxon>
        <taxon>Endopterygota</taxon>
        <taxon>Coleoptera</taxon>
        <taxon>Polyphaga</taxon>
        <taxon>Cucujiformia</taxon>
        <taxon>Coccinelloidea</taxon>
        <taxon>Coccinellidae</taxon>
        <taxon>Scymninae</taxon>
        <taxon>Scymnini</taxon>
        <taxon>Cryptolaemus</taxon>
    </lineage>
</organism>
<dbReference type="PANTHER" id="PTHR21261:SF17">
    <property type="entry name" value="BEAT VI"/>
    <property type="match status" value="1"/>
</dbReference>
<dbReference type="Pfam" id="PF08205">
    <property type="entry name" value="C2-set_2"/>
    <property type="match status" value="1"/>
</dbReference>
<keyword evidence="4" id="KW-1185">Reference proteome</keyword>
<dbReference type="PANTHER" id="PTHR21261">
    <property type="entry name" value="BEAT PROTEIN"/>
    <property type="match status" value="1"/>
</dbReference>
<gene>
    <name evidence="3" type="ORF">HHI36_004143</name>
</gene>
<name>A0ABD2NRA9_9CUCU</name>
<dbReference type="SUPFAM" id="SSF48726">
    <property type="entry name" value="Immunoglobulin"/>
    <property type="match status" value="1"/>
</dbReference>
<sequence length="167" mass="18572">MVVAELSSDEPVMNIQPDRVEIGSIIKAECSSPGSNPPANLTWFLNDEQIIEENESVKIYPIQLYTDTALGLHSSKVKIEVTTNRSHFINGILLLKCEANVFNLWNKSVEIPVAEYVVQQLAPALGSMSSQHSQINNQETVTLSQASYNAVHNFFHIVILCIIFSSR</sequence>
<dbReference type="InterPro" id="IPR013783">
    <property type="entry name" value="Ig-like_fold"/>
</dbReference>
<evidence type="ECO:0000313" key="3">
    <source>
        <dbReference type="EMBL" id="KAL3280916.1"/>
    </source>
</evidence>
<keyword evidence="1" id="KW-1015">Disulfide bond</keyword>
<accession>A0ABD2NRA9</accession>
<feature type="domain" description="CD80-like immunoglobulin C2-set" evidence="2">
    <location>
        <begin position="26"/>
        <end position="58"/>
    </location>
</feature>
<dbReference type="Gene3D" id="2.60.40.10">
    <property type="entry name" value="Immunoglobulins"/>
    <property type="match status" value="1"/>
</dbReference>
<comment type="caution">
    <text evidence="3">The sequence shown here is derived from an EMBL/GenBank/DDBJ whole genome shotgun (WGS) entry which is preliminary data.</text>
</comment>
<dbReference type="InterPro" id="IPR036179">
    <property type="entry name" value="Ig-like_dom_sf"/>
</dbReference>
<dbReference type="EMBL" id="JABFTP020000144">
    <property type="protein sequence ID" value="KAL3280916.1"/>
    <property type="molecule type" value="Genomic_DNA"/>
</dbReference>
<evidence type="ECO:0000256" key="1">
    <source>
        <dbReference type="ARBA" id="ARBA00023157"/>
    </source>
</evidence>
<dbReference type="AlphaFoldDB" id="A0ABD2NRA9"/>
<dbReference type="Proteomes" id="UP001516400">
    <property type="component" value="Unassembled WGS sequence"/>
</dbReference>
<proteinExistence type="predicted"/>
<dbReference type="InterPro" id="IPR013162">
    <property type="entry name" value="CD80_C2-set"/>
</dbReference>
<evidence type="ECO:0000313" key="4">
    <source>
        <dbReference type="Proteomes" id="UP001516400"/>
    </source>
</evidence>
<protein>
    <recommendedName>
        <fullName evidence="2">CD80-like immunoglobulin C2-set domain-containing protein</fullName>
    </recommendedName>
</protein>
<evidence type="ECO:0000259" key="2">
    <source>
        <dbReference type="Pfam" id="PF08205"/>
    </source>
</evidence>